<gene>
    <name evidence="2" type="ORF">QBC46DRAFT_457726</name>
</gene>
<sequence length="216" mass="24079">MPAPQPLHHNPCATLHFFEPPCATAICSFELLNNVPFRNCSRKPLTAHSIEDVMSNTTPPRSPDFDRFDARNKRSESDKALKDLTVPARWPSIPKRYKTQANCLGRLAIHETISTADRVQSWATLIRALALRKAMVSSLLGGFPLKNGFIPDGKDTGFYLIEPFNDASFTAYDNVGATGFAYNEDAPVCTYLNTVGLKCYNVKISQFILTPRLKLK</sequence>
<protein>
    <submittedName>
        <fullName evidence="2">Uncharacterized protein</fullName>
    </submittedName>
</protein>
<feature type="compositionally biased region" description="Basic and acidic residues" evidence="1">
    <location>
        <begin position="63"/>
        <end position="76"/>
    </location>
</feature>
<dbReference type="AlphaFoldDB" id="A0AAN6ND95"/>
<comment type="caution">
    <text evidence="2">The sequence shown here is derived from an EMBL/GenBank/DDBJ whole genome shotgun (WGS) entry which is preliminary data.</text>
</comment>
<name>A0AAN6ND95_9PEZI</name>
<keyword evidence="3" id="KW-1185">Reference proteome</keyword>
<dbReference type="Proteomes" id="UP001303473">
    <property type="component" value="Unassembled WGS sequence"/>
</dbReference>
<feature type="region of interest" description="Disordered" evidence="1">
    <location>
        <begin position="51"/>
        <end position="76"/>
    </location>
</feature>
<organism evidence="2 3">
    <name type="scientific">Diplogelasinospora grovesii</name>
    <dbReference type="NCBI Taxonomy" id="303347"/>
    <lineage>
        <taxon>Eukaryota</taxon>
        <taxon>Fungi</taxon>
        <taxon>Dikarya</taxon>
        <taxon>Ascomycota</taxon>
        <taxon>Pezizomycotina</taxon>
        <taxon>Sordariomycetes</taxon>
        <taxon>Sordariomycetidae</taxon>
        <taxon>Sordariales</taxon>
        <taxon>Diplogelasinosporaceae</taxon>
        <taxon>Diplogelasinospora</taxon>
    </lineage>
</organism>
<accession>A0AAN6ND95</accession>
<reference evidence="3" key="1">
    <citation type="journal article" date="2023" name="Mol. Phylogenet. Evol.">
        <title>Genome-scale phylogeny and comparative genomics of the fungal order Sordariales.</title>
        <authorList>
            <person name="Hensen N."/>
            <person name="Bonometti L."/>
            <person name="Westerberg I."/>
            <person name="Brannstrom I.O."/>
            <person name="Guillou S."/>
            <person name="Cros-Aarteil S."/>
            <person name="Calhoun S."/>
            <person name="Haridas S."/>
            <person name="Kuo A."/>
            <person name="Mondo S."/>
            <person name="Pangilinan J."/>
            <person name="Riley R."/>
            <person name="LaButti K."/>
            <person name="Andreopoulos B."/>
            <person name="Lipzen A."/>
            <person name="Chen C."/>
            <person name="Yan M."/>
            <person name="Daum C."/>
            <person name="Ng V."/>
            <person name="Clum A."/>
            <person name="Steindorff A."/>
            <person name="Ohm R.A."/>
            <person name="Martin F."/>
            <person name="Silar P."/>
            <person name="Natvig D.O."/>
            <person name="Lalanne C."/>
            <person name="Gautier V."/>
            <person name="Ament-Velasquez S.L."/>
            <person name="Kruys A."/>
            <person name="Hutchinson M.I."/>
            <person name="Powell A.J."/>
            <person name="Barry K."/>
            <person name="Miller A.N."/>
            <person name="Grigoriev I.V."/>
            <person name="Debuchy R."/>
            <person name="Gladieux P."/>
            <person name="Hiltunen Thoren M."/>
            <person name="Johannesson H."/>
        </authorList>
    </citation>
    <scope>NUCLEOTIDE SEQUENCE [LARGE SCALE GENOMIC DNA]</scope>
    <source>
        <strain evidence="3">CBS 340.73</strain>
    </source>
</reference>
<proteinExistence type="predicted"/>
<dbReference type="EMBL" id="MU853776">
    <property type="protein sequence ID" value="KAK3942098.1"/>
    <property type="molecule type" value="Genomic_DNA"/>
</dbReference>
<evidence type="ECO:0000313" key="2">
    <source>
        <dbReference type="EMBL" id="KAK3942098.1"/>
    </source>
</evidence>
<evidence type="ECO:0000313" key="3">
    <source>
        <dbReference type="Proteomes" id="UP001303473"/>
    </source>
</evidence>
<evidence type="ECO:0000256" key="1">
    <source>
        <dbReference type="SAM" id="MobiDB-lite"/>
    </source>
</evidence>